<dbReference type="CDD" id="cd00077">
    <property type="entry name" value="HDc"/>
    <property type="match status" value="1"/>
</dbReference>
<name>A0A9D1SRZ7_9CLOT</name>
<dbReference type="Gene3D" id="1.10.3210.10">
    <property type="entry name" value="Hypothetical protein af1432"/>
    <property type="match status" value="1"/>
</dbReference>
<dbReference type="InterPro" id="IPR037522">
    <property type="entry name" value="HD_GYP_dom"/>
</dbReference>
<gene>
    <name evidence="2" type="ORF">IAD26_05895</name>
</gene>
<reference evidence="2" key="2">
    <citation type="journal article" date="2021" name="PeerJ">
        <title>Extensive microbial diversity within the chicken gut microbiome revealed by metagenomics and culture.</title>
        <authorList>
            <person name="Gilroy R."/>
            <person name="Ravi A."/>
            <person name="Getino M."/>
            <person name="Pursley I."/>
            <person name="Horton D.L."/>
            <person name="Alikhan N.F."/>
            <person name="Baker D."/>
            <person name="Gharbi K."/>
            <person name="Hall N."/>
            <person name="Watson M."/>
            <person name="Adriaenssens E.M."/>
            <person name="Foster-Nyarko E."/>
            <person name="Jarju S."/>
            <person name="Secka A."/>
            <person name="Antonio M."/>
            <person name="Oren A."/>
            <person name="Chaudhuri R.R."/>
            <person name="La Ragione R."/>
            <person name="Hildebrand F."/>
            <person name="Pallen M.J."/>
        </authorList>
    </citation>
    <scope>NUCLEOTIDE SEQUENCE</scope>
    <source>
        <strain evidence="2">CHK154-7741</strain>
    </source>
</reference>
<dbReference type="InterPro" id="IPR003607">
    <property type="entry name" value="HD/PDEase_dom"/>
</dbReference>
<dbReference type="SUPFAM" id="SSF109604">
    <property type="entry name" value="HD-domain/PDEase-like"/>
    <property type="match status" value="1"/>
</dbReference>
<evidence type="ECO:0000313" key="3">
    <source>
        <dbReference type="Proteomes" id="UP000886748"/>
    </source>
</evidence>
<dbReference type="EMBL" id="DVOD01000044">
    <property type="protein sequence ID" value="HIU92651.1"/>
    <property type="molecule type" value="Genomic_DNA"/>
</dbReference>
<reference evidence="2" key="1">
    <citation type="submission" date="2020-10" db="EMBL/GenBank/DDBJ databases">
        <authorList>
            <person name="Gilroy R."/>
        </authorList>
    </citation>
    <scope>NUCLEOTIDE SEQUENCE</scope>
    <source>
        <strain evidence="2">CHK154-7741</strain>
    </source>
</reference>
<evidence type="ECO:0000259" key="1">
    <source>
        <dbReference type="PROSITE" id="PS51832"/>
    </source>
</evidence>
<organism evidence="2 3">
    <name type="scientific">Candidatus Limenecus avicola</name>
    <dbReference type="NCBI Taxonomy" id="2840847"/>
    <lineage>
        <taxon>Bacteria</taxon>
        <taxon>Bacillati</taxon>
        <taxon>Bacillota</taxon>
        <taxon>Clostridia</taxon>
        <taxon>Eubacteriales</taxon>
        <taxon>Clostridiaceae</taxon>
        <taxon>Clostridiaceae incertae sedis</taxon>
        <taxon>Candidatus Limenecus</taxon>
    </lineage>
</organism>
<dbReference type="PANTHER" id="PTHR45228">
    <property type="entry name" value="CYCLIC DI-GMP PHOSPHODIESTERASE TM_0186-RELATED"/>
    <property type="match status" value="1"/>
</dbReference>
<dbReference type="PANTHER" id="PTHR45228:SF1">
    <property type="entry name" value="CYCLIC DI-GMP PHOSPHODIESTERASE TM_0186"/>
    <property type="match status" value="1"/>
</dbReference>
<protein>
    <submittedName>
        <fullName evidence="2">HD domain-containing protein</fullName>
    </submittedName>
</protein>
<comment type="caution">
    <text evidence="2">The sequence shown here is derived from an EMBL/GenBank/DDBJ whole genome shotgun (WGS) entry which is preliminary data.</text>
</comment>
<evidence type="ECO:0000313" key="2">
    <source>
        <dbReference type="EMBL" id="HIU92651.1"/>
    </source>
</evidence>
<feature type="domain" description="HD-GYP" evidence="1">
    <location>
        <begin position="232"/>
        <end position="417"/>
    </location>
</feature>
<sequence length="417" mass="46947">MTKENVNKSDNGVSVFSRSAELLGDDPLEEIFALNLGDFLTEHLISEDLAQKIKKHDTQDKAESLKKQLRELISIYSINNTLSVLGFTNKEDYIIYNSIAKTIVQMIDAKACHIFLANEYAMGLEDDVTGLVLVGSSINPDEEINPDDPSIIRIPMHYGTENAGLIMIEPFEGKKISDEFLKLINVTSRLFAISMMLLKLTDETSKVMAEPDVSSSELQHYRAELTAVIGDLGAEQQNFVEMLAKAVDAKSEYHNNHSQHVADLAKEMCEYLGLNEKTKDLIYYAGLLQNIGKITIPEELFNKKEKLSKEDWETLQNHPNIGVSLLMSINFLSEVIPYIHYHKERWDGKGEPEGLKGQSIPFGSRIIALADAYSALREERPYRQALSKEEALKIIKEEAAIKWDPDLVNILESLLAK</sequence>
<dbReference type="Proteomes" id="UP000886748">
    <property type="component" value="Unassembled WGS sequence"/>
</dbReference>
<accession>A0A9D1SRZ7</accession>
<proteinExistence type="predicted"/>
<dbReference type="AlphaFoldDB" id="A0A9D1SRZ7"/>
<dbReference type="InterPro" id="IPR052020">
    <property type="entry name" value="Cyclic_di-GMP/3'3'-cGAMP_PDE"/>
</dbReference>
<dbReference type="SMART" id="SM00471">
    <property type="entry name" value="HDc"/>
    <property type="match status" value="1"/>
</dbReference>
<dbReference type="Pfam" id="PF13487">
    <property type="entry name" value="HD_5"/>
    <property type="match status" value="1"/>
</dbReference>
<dbReference type="PROSITE" id="PS51832">
    <property type="entry name" value="HD_GYP"/>
    <property type="match status" value="1"/>
</dbReference>